<accession>J3PJ04</accession>
<evidence type="ECO:0000313" key="2">
    <source>
        <dbReference type="EMBL" id="EJT68980.1"/>
    </source>
</evidence>
<evidence type="ECO:0000313" key="3">
    <source>
        <dbReference type="EnsemblFungi" id="EJT68980"/>
    </source>
</evidence>
<reference evidence="3" key="5">
    <citation type="submission" date="2018-04" db="UniProtKB">
        <authorList>
            <consortium name="EnsemblFungi"/>
        </authorList>
    </citation>
    <scope>IDENTIFICATION</scope>
    <source>
        <strain evidence="3">R3-111a-1</strain>
    </source>
</reference>
<evidence type="ECO:0000256" key="1">
    <source>
        <dbReference type="SAM" id="MobiDB-lite"/>
    </source>
</evidence>
<reference evidence="2" key="3">
    <citation type="submission" date="2010-09" db="EMBL/GenBank/DDBJ databases">
        <title>Annotation of Gaeumannomyces graminis var. tritici R3-111a-1.</title>
        <authorList>
            <consortium name="The Broad Institute Genome Sequencing Platform"/>
            <person name="Ma L.-J."/>
            <person name="Dead R."/>
            <person name="Young S.K."/>
            <person name="Zeng Q."/>
            <person name="Gargeya S."/>
            <person name="Fitzgerald M."/>
            <person name="Haas B."/>
            <person name="Abouelleil A."/>
            <person name="Alvarado L."/>
            <person name="Arachchi H.M."/>
            <person name="Berlin A."/>
            <person name="Brown A."/>
            <person name="Chapman S.B."/>
            <person name="Chen Z."/>
            <person name="Dunbar C."/>
            <person name="Freedman E."/>
            <person name="Gearin G."/>
            <person name="Gellesch M."/>
            <person name="Goldberg J."/>
            <person name="Griggs A."/>
            <person name="Gujja S."/>
            <person name="Heiman D."/>
            <person name="Howarth C."/>
            <person name="Larson L."/>
            <person name="Lui A."/>
            <person name="MacDonald P.J.P."/>
            <person name="Mehta T."/>
            <person name="Montmayeur A."/>
            <person name="Murphy C."/>
            <person name="Neiman D."/>
            <person name="Pearson M."/>
            <person name="Priest M."/>
            <person name="Roberts A."/>
            <person name="Saif S."/>
            <person name="Shea T."/>
            <person name="Shenoy N."/>
            <person name="Sisk P."/>
            <person name="Stolte C."/>
            <person name="Sykes S."/>
            <person name="Yandava C."/>
            <person name="Wortman J."/>
            <person name="Nusbaum C."/>
            <person name="Birren B."/>
        </authorList>
    </citation>
    <scope>NUCLEOTIDE SEQUENCE</scope>
    <source>
        <strain evidence="2">R3-111a-1</strain>
    </source>
</reference>
<name>J3PJ04_GAET3</name>
<dbReference type="EnsemblFungi" id="EJT68980">
    <property type="protein sequence ID" value="EJT68980"/>
    <property type="gene ID" value="GGTG_13486"/>
</dbReference>
<evidence type="ECO:0000313" key="4">
    <source>
        <dbReference type="Proteomes" id="UP000006039"/>
    </source>
</evidence>
<reference evidence="4" key="1">
    <citation type="submission" date="2010-07" db="EMBL/GenBank/DDBJ databases">
        <title>The genome sequence of Gaeumannomyces graminis var. tritici strain R3-111a-1.</title>
        <authorList>
            <consortium name="The Broad Institute Genome Sequencing Platform"/>
            <person name="Ma L.-J."/>
            <person name="Dead R."/>
            <person name="Young S."/>
            <person name="Zeng Q."/>
            <person name="Koehrsen M."/>
            <person name="Alvarado L."/>
            <person name="Berlin A."/>
            <person name="Chapman S.B."/>
            <person name="Chen Z."/>
            <person name="Freedman E."/>
            <person name="Gellesch M."/>
            <person name="Goldberg J."/>
            <person name="Griggs A."/>
            <person name="Gujja S."/>
            <person name="Heilman E.R."/>
            <person name="Heiman D."/>
            <person name="Hepburn T."/>
            <person name="Howarth C."/>
            <person name="Jen D."/>
            <person name="Larson L."/>
            <person name="Mehta T."/>
            <person name="Neiman D."/>
            <person name="Pearson M."/>
            <person name="Roberts A."/>
            <person name="Saif S."/>
            <person name="Shea T."/>
            <person name="Shenoy N."/>
            <person name="Sisk P."/>
            <person name="Stolte C."/>
            <person name="Sykes S."/>
            <person name="Walk T."/>
            <person name="White J."/>
            <person name="Yandava C."/>
            <person name="Haas B."/>
            <person name="Nusbaum C."/>
            <person name="Birren B."/>
        </authorList>
    </citation>
    <scope>NUCLEOTIDE SEQUENCE [LARGE SCALE GENOMIC DNA]</scope>
    <source>
        <strain evidence="4">R3-111a-1</strain>
    </source>
</reference>
<dbReference type="Proteomes" id="UP000006039">
    <property type="component" value="Unassembled WGS sequence"/>
</dbReference>
<dbReference type="AlphaFoldDB" id="J3PJ04"/>
<reference evidence="3" key="4">
    <citation type="journal article" date="2015" name="G3 (Bethesda)">
        <title>Genome sequences of three phytopathogenic species of the Magnaporthaceae family of fungi.</title>
        <authorList>
            <person name="Okagaki L.H."/>
            <person name="Nunes C.C."/>
            <person name="Sailsbery J."/>
            <person name="Clay B."/>
            <person name="Brown D."/>
            <person name="John T."/>
            <person name="Oh Y."/>
            <person name="Young N."/>
            <person name="Fitzgerald M."/>
            <person name="Haas B.J."/>
            <person name="Zeng Q."/>
            <person name="Young S."/>
            <person name="Adiconis X."/>
            <person name="Fan L."/>
            <person name="Levin J.Z."/>
            <person name="Mitchell T.K."/>
            <person name="Okubara P.A."/>
            <person name="Farman M.L."/>
            <person name="Kohn L.M."/>
            <person name="Birren B."/>
            <person name="Ma L.-J."/>
            <person name="Dean R.A."/>
        </authorList>
    </citation>
    <scope>NUCLEOTIDE SEQUENCE</scope>
    <source>
        <strain evidence="3">R3-111a-1</strain>
    </source>
</reference>
<keyword evidence="4" id="KW-1185">Reference proteome</keyword>
<sequence>MVGRIGMHANKEARRDISPLSPPGELPGYADGTWGTMHVAISSTHELAARGAANLLYRFQVTVPNIRQYFNHQLPDSGQGGTEYCYSLFNEGPYDNINIVPG</sequence>
<gene>
    <name evidence="3" type="primary">20353944</name>
    <name evidence="2" type="ORF">GGTG_13486</name>
</gene>
<dbReference type="EMBL" id="GL385408">
    <property type="protein sequence ID" value="EJT68980.1"/>
    <property type="molecule type" value="Genomic_DNA"/>
</dbReference>
<reference evidence="2" key="2">
    <citation type="submission" date="2010-07" db="EMBL/GenBank/DDBJ databases">
        <authorList>
            <consortium name="The Broad Institute Genome Sequencing Platform"/>
            <consortium name="Broad Institute Genome Sequencing Center for Infectious Disease"/>
            <person name="Ma L.-J."/>
            <person name="Dead R."/>
            <person name="Young S."/>
            <person name="Zeng Q."/>
            <person name="Koehrsen M."/>
            <person name="Alvarado L."/>
            <person name="Berlin A."/>
            <person name="Chapman S.B."/>
            <person name="Chen Z."/>
            <person name="Freedman E."/>
            <person name="Gellesch M."/>
            <person name="Goldberg J."/>
            <person name="Griggs A."/>
            <person name="Gujja S."/>
            <person name="Heilman E.R."/>
            <person name="Heiman D."/>
            <person name="Hepburn T."/>
            <person name="Howarth C."/>
            <person name="Jen D."/>
            <person name="Larson L."/>
            <person name="Mehta T."/>
            <person name="Neiman D."/>
            <person name="Pearson M."/>
            <person name="Roberts A."/>
            <person name="Saif S."/>
            <person name="Shea T."/>
            <person name="Shenoy N."/>
            <person name="Sisk P."/>
            <person name="Stolte C."/>
            <person name="Sykes S."/>
            <person name="Walk T."/>
            <person name="White J."/>
            <person name="Yandava C."/>
            <person name="Haas B."/>
            <person name="Nusbaum C."/>
            <person name="Birren B."/>
        </authorList>
    </citation>
    <scope>NUCLEOTIDE SEQUENCE</scope>
    <source>
        <strain evidence="2">R3-111a-1</strain>
    </source>
</reference>
<dbReference type="GeneID" id="20353944"/>
<dbReference type="VEuPathDB" id="FungiDB:GGTG_13486"/>
<dbReference type="HOGENOM" id="CLU_2277677_0_0_1"/>
<proteinExistence type="predicted"/>
<feature type="region of interest" description="Disordered" evidence="1">
    <location>
        <begin position="1"/>
        <end position="25"/>
    </location>
</feature>
<organism evidence="2">
    <name type="scientific">Gaeumannomyces tritici (strain R3-111a-1)</name>
    <name type="common">Wheat and barley take-all root rot fungus</name>
    <name type="synonym">Gaeumannomyces graminis var. tritici</name>
    <dbReference type="NCBI Taxonomy" id="644352"/>
    <lineage>
        <taxon>Eukaryota</taxon>
        <taxon>Fungi</taxon>
        <taxon>Dikarya</taxon>
        <taxon>Ascomycota</taxon>
        <taxon>Pezizomycotina</taxon>
        <taxon>Sordariomycetes</taxon>
        <taxon>Sordariomycetidae</taxon>
        <taxon>Magnaporthales</taxon>
        <taxon>Magnaporthaceae</taxon>
        <taxon>Gaeumannomyces</taxon>
    </lineage>
</organism>
<dbReference type="RefSeq" id="XP_009229656.1">
    <property type="nucleotide sequence ID" value="XM_009231392.1"/>
</dbReference>
<protein>
    <submittedName>
        <fullName evidence="2 3">Uncharacterized protein</fullName>
    </submittedName>
</protein>